<evidence type="ECO:0000259" key="2">
    <source>
        <dbReference type="PROSITE" id="PS50280"/>
    </source>
</evidence>
<dbReference type="PANTHER" id="PTHR13271">
    <property type="entry name" value="UNCHARACTERIZED PUTATIVE METHYLTRANSFERASE"/>
    <property type="match status" value="1"/>
</dbReference>
<accession>A0A1L0FH13</accession>
<feature type="region of interest" description="Disordered" evidence="1">
    <location>
        <begin position="409"/>
        <end position="448"/>
    </location>
</feature>
<evidence type="ECO:0000313" key="4">
    <source>
        <dbReference type="Proteomes" id="UP000183365"/>
    </source>
</evidence>
<dbReference type="InterPro" id="IPR046341">
    <property type="entry name" value="SET_dom_sf"/>
</dbReference>
<dbReference type="GO" id="GO:0005634">
    <property type="term" value="C:nucleus"/>
    <property type="evidence" value="ECO:0007669"/>
    <property type="project" value="TreeGrafter"/>
</dbReference>
<organism evidence="3 4">
    <name type="scientific">Hanseniaspora guilliermondii</name>
    <dbReference type="NCBI Taxonomy" id="56406"/>
    <lineage>
        <taxon>Eukaryota</taxon>
        <taxon>Fungi</taxon>
        <taxon>Dikarya</taxon>
        <taxon>Ascomycota</taxon>
        <taxon>Saccharomycotina</taxon>
        <taxon>Saccharomycetes</taxon>
        <taxon>Saccharomycodales</taxon>
        <taxon>Saccharomycodaceae</taxon>
        <taxon>Hanseniaspora</taxon>
    </lineage>
</organism>
<feature type="compositionally biased region" description="Acidic residues" evidence="1">
    <location>
        <begin position="426"/>
        <end position="448"/>
    </location>
</feature>
<keyword evidence="4" id="KW-1185">Reference proteome</keyword>
<dbReference type="InterPro" id="IPR050600">
    <property type="entry name" value="SETD3_SETD6_MTase"/>
</dbReference>
<dbReference type="Proteomes" id="UP000183365">
    <property type="component" value="Unassembled WGS sequence"/>
</dbReference>
<dbReference type="InterPro" id="IPR001214">
    <property type="entry name" value="SET_dom"/>
</dbReference>
<feature type="region of interest" description="Disordered" evidence="1">
    <location>
        <begin position="274"/>
        <end position="293"/>
    </location>
</feature>
<evidence type="ECO:0000256" key="1">
    <source>
        <dbReference type="SAM" id="MobiDB-lite"/>
    </source>
</evidence>
<name>A0A1L0FH13_9ASCO</name>
<gene>
    <name evidence="3" type="ORF">HGUI_01070</name>
</gene>
<dbReference type="AlphaFoldDB" id="A0A1L0FH13"/>
<feature type="domain" description="SET" evidence="2">
    <location>
        <begin position="26"/>
        <end position="337"/>
    </location>
</feature>
<proteinExistence type="predicted"/>
<dbReference type="GO" id="GO:0016279">
    <property type="term" value="F:protein-lysine N-methyltransferase activity"/>
    <property type="evidence" value="ECO:0007669"/>
    <property type="project" value="TreeGrafter"/>
</dbReference>
<dbReference type="CDD" id="cd10527">
    <property type="entry name" value="SET_LSMT"/>
    <property type="match status" value="1"/>
</dbReference>
<dbReference type="OrthoDB" id="441812at2759"/>
<protein>
    <recommendedName>
        <fullName evidence="2">SET domain-containing protein</fullName>
    </recommendedName>
</protein>
<dbReference type="Gene3D" id="3.90.1410.10">
    <property type="entry name" value="set domain protein methyltransferase, domain 1"/>
    <property type="match status" value="1"/>
</dbReference>
<feature type="compositionally biased region" description="Acidic residues" evidence="1">
    <location>
        <begin position="276"/>
        <end position="293"/>
    </location>
</feature>
<dbReference type="EMBL" id="FQNF01000013">
    <property type="protein sequence ID" value="SGZ38870.1"/>
    <property type="molecule type" value="Genomic_DNA"/>
</dbReference>
<reference evidence="4" key="1">
    <citation type="submission" date="2016-11" db="EMBL/GenBank/DDBJ databases">
        <authorList>
            <person name="Guldener U."/>
        </authorList>
    </citation>
    <scope>NUCLEOTIDE SEQUENCE [LARGE SCALE GENOMIC DNA]</scope>
</reference>
<feature type="compositionally biased region" description="Acidic residues" evidence="1">
    <location>
        <begin position="409"/>
        <end position="419"/>
    </location>
</feature>
<dbReference type="Pfam" id="PF00856">
    <property type="entry name" value="SET"/>
    <property type="match status" value="1"/>
</dbReference>
<dbReference type="PANTHER" id="PTHR13271:SF128">
    <property type="entry name" value="RIBOSOMAL LYSINE N-METHYLTRANSFERASE 3"/>
    <property type="match status" value="1"/>
</dbReference>
<sequence>MSNTNFGKLDQIKKFVKESKIFVNDDLLTFKNVNDAGVGIFAKEDIPEDTIIVKIPKTAIFTAKNCTISNLLDDKDIDGIMGIHLAVLYELFIFKGEKSHWFDYLSFIFEDVLKHNIESKDLYLPPGYWSQQEKDYLKGTLMDVQYQGLKTHDDILSVYIEFVRFAYEWKKDCDLDIPEILQNEYIANLPDDGDYDLKEIETHLLTVNNSFLRFIEIGYVISSRVFEIDYYHQFGLVCIVDLFNHNFNEDIHFESEYEVCEVCGKTECAHLHVPDSDDEDAEEDSNNEDSCEDEDEVIEDELNDEGNNENEVESDDECEIRAIHEIEKGKEIFNTYGQFPNSALLLKYGFVIPNNPLDKVALWNEFDQVAKDIDHLNDSDVEERLSWWKQEGLSLLEEELDAIDELEEMEDQELSDDENNVSSDHSEDEEYEEDSLQEGDEEDEDDEVDKETFWKDQIFLDASGEASPYLERLCVILSMSKDQFHTEKLQFNPEKLEDVKSNEIKPVLSLALKLLKKIVSKKKLFRIPEETEKLPNFSEMKKILLIENDIILRAKENFGLD</sequence>
<dbReference type="VEuPathDB" id="FungiDB:HGUI_01070"/>
<dbReference type="PROSITE" id="PS50280">
    <property type="entry name" value="SET"/>
    <property type="match status" value="1"/>
</dbReference>
<evidence type="ECO:0000313" key="3">
    <source>
        <dbReference type="EMBL" id="SGZ38870.1"/>
    </source>
</evidence>
<dbReference type="SUPFAM" id="SSF82199">
    <property type="entry name" value="SET domain"/>
    <property type="match status" value="2"/>
</dbReference>